<feature type="compositionally biased region" description="Polar residues" evidence="2">
    <location>
        <begin position="1"/>
        <end position="11"/>
    </location>
</feature>
<evidence type="ECO:0000256" key="2">
    <source>
        <dbReference type="SAM" id="MobiDB-lite"/>
    </source>
</evidence>
<name>A0A9P4TN13_CURKU</name>
<gene>
    <name evidence="3" type="ORF">E8E13_009306</name>
</gene>
<keyword evidence="4" id="KW-1185">Reference proteome</keyword>
<feature type="region of interest" description="Disordered" evidence="2">
    <location>
        <begin position="334"/>
        <end position="353"/>
    </location>
</feature>
<accession>A0A9P4TN13</accession>
<reference evidence="3" key="1">
    <citation type="submission" date="2019-04" db="EMBL/GenBank/DDBJ databases">
        <title>Sequencing of skin fungus with MAO and IRED activity.</title>
        <authorList>
            <person name="Marsaioli A.J."/>
            <person name="Bonatto J.M.C."/>
            <person name="Reis Junior O."/>
        </authorList>
    </citation>
    <scope>NUCLEOTIDE SEQUENCE</scope>
    <source>
        <strain evidence="3">30M1</strain>
    </source>
</reference>
<protein>
    <submittedName>
        <fullName evidence="3">Uncharacterized protein</fullName>
    </submittedName>
</protein>
<evidence type="ECO:0000256" key="1">
    <source>
        <dbReference type="SAM" id="Coils"/>
    </source>
</evidence>
<comment type="caution">
    <text evidence="3">The sequence shown here is derived from an EMBL/GenBank/DDBJ whole genome shotgun (WGS) entry which is preliminary data.</text>
</comment>
<evidence type="ECO:0000313" key="4">
    <source>
        <dbReference type="Proteomes" id="UP000801428"/>
    </source>
</evidence>
<sequence length="674" mass="77502">MFSTSMSSDDAGQNAERPPSSTPKSTHRASQNEGKTRTTSRKRMRGVDEELADDNDENSNVMPDEQRRRQRRRQVGDTVVDLVEEEIEANLSPLRKDMLASANDLKILTRTFERHEHDLSVMQETIGTKASAADMGRIHLQQTTHEADITTHKADIAAIQTNLSQCATLEQMNESLATELKAREERFEKVKAETRSFNENSYKKFLWDFSKYKIHPLVSRIDNVDNELKATKEYFDSRIGAVETKQKDKLESVTTQLNTSIEKIGSLEDFLKIVEDARKRQNVDDSKRSMERDDRLDQLYRNVKNLEKCQKKAEDDRKEDQRLIQDLNQKLEDERLSSRKNTTHLERQIQDLNDERRKETAELNKTIQHLIQRHTSEKADMTNRLSILKSDVEASFDGKHLGLITEILTLIENSKKEAKADIKGCRDDYDHFKSGIKHDMDVLSKRYDEIQAACKPVPLDESPAQLEVKVRLDSLIQSWSSLQKTVNQLRDILAPLQNDVEVLEEQQRNHFETCEARQHEYLELGKDYTNKTARDLRLDNSSQNIALWARLRHMYDRATLERAWSPDSVVGEVVSTSADQVALATPVSDAVDTDLVHNDEGSDEVTMSRFKHIETVLRSDIEGLVTSNVGLETQLNELKKFVTDRQRTTDERINGLKIRVDNVYYDPTRSSGAM</sequence>
<keyword evidence="1" id="KW-0175">Coiled coil</keyword>
<feature type="coiled-coil region" evidence="1">
    <location>
        <begin position="166"/>
        <end position="193"/>
    </location>
</feature>
<feature type="region of interest" description="Disordered" evidence="2">
    <location>
        <begin position="1"/>
        <end position="75"/>
    </location>
</feature>
<evidence type="ECO:0000313" key="3">
    <source>
        <dbReference type="EMBL" id="KAF3008689.1"/>
    </source>
</evidence>
<proteinExistence type="predicted"/>
<dbReference type="AlphaFoldDB" id="A0A9P4TN13"/>
<organism evidence="3 4">
    <name type="scientific">Curvularia kusanoi</name>
    <name type="common">Cochliobolus kusanoi</name>
    <dbReference type="NCBI Taxonomy" id="90978"/>
    <lineage>
        <taxon>Eukaryota</taxon>
        <taxon>Fungi</taxon>
        <taxon>Dikarya</taxon>
        <taxon>Ascomycota</taxon>
        <taxon>Pezizomycotina</taxon>
        <taxon>Dothideomycetes</taxon>
        <taxon>Pleosporomycetidae</taxon>
        <taxon>Pleosporales</taxon>
        <taxon>Pleosporineae</taxon>
        <taxon>Pleosporaceae</taxon>
        <taxon>Curvularia</taxon>
    </lineage>
</organism>
<feature type="compositionally biased region" description="Polar residues" evidence="2">
    <location>
        <begin position="22"/>
        <end position="33"/>
    </location>
</feature>
<dbReference type="Proteomes" id="UP000801428">
    <property type="component" value="Unassembled WGS sequence"/>
</dbReference>
<dbReference type="EMBL" id="SWKU01000003">
    <property type="protein sequence ID" value="KAF3008689.1"/>
    <property type="molecule type" value="Genomic_DNA"/>
</dbReference>